<dbReference type="GO" id="GO:0016758">
    <property type="term" value="F:hexosyltransferase activity"/>
    <property type="evidence" value="ECO:0007669"/>
    <property type="project" value="UniProtKB-ARBA"/>
</dbReference>
<proteinExistence type="predicted"/>
<reference evidence="2 3" key="1">
    <citation type="submission" date="2017-08" db="EMBL/GenBank/DDBJ databases">
        <authorList>
            <person name="de Groot N.N."/>
        </authorList>
    </citation>
    <scope>NUCLEOTIDE SEQUENCE [LARGE SCALE GENOMIC DNA]</scope>
    <source>
        <strain evidence="2 3">HM2</strain>
    </source>
</reference>
<accession>A0A380S917</accession>
<sequence length="299" mass="34806">MISIAMATYNGKTFIREQLDSILAQTEQDFEIVICDDASTDSTPQILDEYARKDSRIHVYRNEKNLGYRENFNKAVSLCKGDFVAFSDQDDLWLPNHLETLHKAIGDNLVCGGRTVRCREDGSTLKEFSPTPYQSNCLTSQKDRFIYQCYAFNLYQGASQLISREAVERFFPIENDEYAHDWSLAANAIGENRFVYTDTVVTKWRKHSSQVTHKRHSREVRKNRLAQFALYMWSHNEKLKKDHDIKEILRKAIEFHTNSRLSYRLKNLAHAWRTSKTIYGRNFTGTLKTVLGYLFTASL</sequence>
<gene>
    <name evidence="2" type="ORF">SAMN05661053_2919</name>
</gene>
<dbReference type="AlphaFoldDB" id="A0A380S917"/>
<keyword evidence="2" id="KW-0808">Transferase</keyword>
<dbReference type="Pfam" id="PF00535">
    <property type="entry name" value="Glycos_transf_2"/>
    <property type="match status" value="1"/>
</dbReference>
<evidence type="ECO:0000313" key="2">
    <source>
        <dbReference type="EMBL" id="SUQ26113.1"/>
    </source>
</evidence>
<dbReference type="EMBL" id="UHJL01000006">
    <property type="protein sequence ID" value="SUQ26113.1"/>
    <property type="molecule type" value="Genomic_DNA"/>
</dbReference>
<dbReference type="Proteomes" id="UP000255423">
    <property type="component" value="Unassembled WGS sequence"/>
</dbReference>
<dbReference type="PANTHER" id="PTHR22916:SF3">
    <property type="entry name" value="UDP-GLCNAC:BETAGAL BETA-1,3-N-ACETYLGLUCOSAMINYLTRANSFERASE-LIKE PROTEIN 1"/>
    <property type="match status" value="1"/>
</dbReference>
<organism evidence="2 3">
    <name type="scientific">Fibrobacter succinogenes</name>
    <name type="common">Bacteroides succinogenes</name>
    <dbReference type="NCBI Taxonomy" id="833"/>
    <lineage>
        <taxon>Bacteria</taxon>
        <taxon>Pseudomonadati</taxon>
        <taxon>Fibrobacterota</taxon>
        <taxon>Fibrobacteria</taxon>
        <taxon>Fibrobacterales</taxon>
        <taxon>Fibrobacteraceae</taxon>
        <taxon>Fibrobacter</taxon>
    </lineage>
</organism>
<protein>
    <submittedName>
        <fullName evidence="2">Glycosyltransferase involved in cell wall bisynthesis</fullName>
    </submittedName>
</protein>
<dbReference type="InterPro" id="IPR029044">
    <property type="entry name" value="Nucleotide-diphossugar_trans"/>
</dbReference>
<dbReference type="SUPFAM" id="SSF53448">
    <property type="entry name" value="Nucleotide-diphospho-sugar transferases"/>
    <property type="match status" value="1"/>
</dbReference>
<evidence type="ECO:0000313" key="3">
    <source>
        <dbReference type="Proteomes" id="UP000255423"/>
    </source>
</evidence>
<feature type="domain" description="Glycosyltransferase 2-like" evidence="1">
    <location>
        <begin position="3"/>
        <end position="168"/>
    </location>
</feature>
<dbReference type="InterPro" id="IPR001173">
    <property type="entry name" value="Glyco_trans_2-like"/>
</dbReference>
<dbReference type="PANTHER" id="PTHR22916">
    <property type="entry name" value="GLYCOSYLTRANSFERASE"/>
    <property type="match status" value="1"/>
</dbReference>
<name>A0A380S917_FIBSU</name>
<dbReference type="RefSeq" id="WP_109573685.1">
    <property type="nucleotide sequence ID" value="NZ_UHJL01000006.1"/>
</dbReference>
<evidence type="ECO:0000259" key="1">
    <source>
        <dbReference type="Pfam" id="PF00535"/>
    </source>
</evidence>
<dbReference type="Gene3D" id="3.90.550.10">
    <property type="entry name" value="Spore Coat Polysaccharide Biosynthesis Protein SpsA, Chain A"/>
    <property type="match status" value="1"/>
</dbReference>